<dbReference type="AlphaFoldDB" id="A0A7V8FJU4"/>
<proteinExistence type="predicted"/>
<reference evidence="3" key="1">
    <citation type="journal article" date="2020" name="MBio">
        <title>Horizontal gene transfer to a defensive symbiont with a reduced genome amongst a multipartite beetle microbiome.</title>
        <authorList>
            <person name="Waterworth S.C."/>
            <person name="Florez L.V."/>
            <person name="Rees E.R."/>
            <person name="Hertweck C."/>
            <person name="Kaltenpoth M."/>
            <person name="Kwan J.C."/>
        </authorList>
    </citation>
    <scope>NUCLEOTIDE SEQUENCE [LARGE SCALE GENOMIC DNA]</scope>
</reference>
<dbReference type="InterPro" id="IPR007024">
    <property type="entry name" value="BLUF_domain"/>
</dbReference>
<dbReference type="GO" id="GO:0071949">
    <property type="term" value="F:FAD binding"/>
    <property type="evidence" value="ECO:0007669"/>
    <property type="project" value="InterPro"/>
</dbReference>
<accession>A0A7V8FJU4</accession>
<dbReference type="Proteomes" id="UP000487117">
    <property type="component" value="Unassembled WGS sequence"/>
</dbReference>
<dbReference type="InterPro" id="IPR036046">
    <property type="entry name" value="Acylphosphatase-like_dom_sf"/>
</dbReference>
<dbReference type="SMART" id="SM01034">
    <property type="entry name" value="BLUF"/>
    <property type="match status" value="1"/>
</dbReference>
<gene>
    <name evidence="2" type="ORF">GAK31_00613</name>
</gene>
<dbReference type="GO" id="GO:0009882">
    <property type="term" value="F:blue light photoreceptor activity"/>
    <property type="evidence" value="ECO:0007669"/>
    <property type="project" value="InterPro"/>
</dbReference>
<sequence length="131" mass="14302">MPLRAIAYASEASAGLDDAGVAALIEDAARFLQYIEGPADGIDPVYERILQASSHGNLVELSRGHVFQRLFPYWAMRCLPVEGALLRRLSLGDWMGFARRAGRDPERPTAVDMLSQLVQPLLQTDAAAPPL</sequence>
<comment type="caution">
    <text evidence="2">The sequence shown here is derived from an EMBL/GenBank/DDBJ whole genome shotgun (WGS) entry which is preliminary data.</text>
</comment>
<organism evidence="2 3">
    <name type="scientific">Stenotrophomonas maltophilia</name>
    <name type="common">Pseudomonas maltophilia</name>
    <name type="synonym">Xanthomonas maltophilia</name>
    <dbReference type="NCBI Taxonomy" id="40324"/>
    <lineage>
        <taxon>Bacteria</taxon>
        <taxon>Pseudomonadati</taxon>
        <taxon>Pseudomonadota</taxon>
        <taxon>Gammaproteobacteria</taxon>
        <taxon>Lysobacterales</taxon>
        <taxon>Lysobacteraceae</taxon>
        <taxon>Stenotrophomonas</taxon>
        <taxon>Stenotrophomonas maltophilia group</taxon>
    </lineage>
</organism>
<dbReference type="SUPFAM" id="SSF54975">
    <property type="entry name" value="Acylphosphatase/BLUF domain-like"/>
    <property type="match status" value="1"/>
</dbReference>
<evidence type="ECO:0000259" key="1">
    <source>
        <dbReference type="PROSITE" id="PS50925"/>
    </source>
</evidence>
<name>A0A7V8FJU4_STEMA</name>
<feature type="domain" description="BLUF" evidence="1">
    <location>
        <begin position="1"/>
        <end position="77"/>
    </location>
</feature>
<dbReference type="Pfam" id="PF04940">
    <property type="entry name" value="BLUF"/>
    <property type="match status" value="1"/>
</dbReference>
<dbReference type="Gene3D" id="3.30.70.100">
    <property type="match status" value="1"/>
</dbReference>
<evidence type="ECO:0000313" key="2">
    <source>
        <dbReference type="EMBL" id="KAF1017349.1"/>
    </source>
</evidence>
<dbReference type="PROSITE" id="PS50925">
    <property type="entry name" value="BLUF"/>
    <property type="match status" value="1"/>
</dbReference>
<evidence type="ECO:0000313" key="3">
    <source>
        <dbReference type="Proteomes" id="UP000487117"/>
    </source>
</evidence>
<protein>
    <recommendedName>
        <fullName evidence="1">BLUF domain-containing protein</fullName>
    </recommendedName>
</protein>
<dbReference type="EMBL" id="WNDS01000001">
    <property type="protein sequence ID" value="KAF1017349.1"/>
    <property type="molecule type" value="Genomic_DNA"/>
</dbReference>